<dbReference type="KEGG" id="dti:Desti_4035"/>
<gene>
    <name evidence="1" type="ordered locus">Desti_4035</name>
</gene>
<protein>
    <recommendedName>
        <fullName evidence="3">DUF2191 domain-containing protein</fullName>
    </recommendedName>
</protein>
<dbReference type="Proteomes" id="UP000006055">
    <property type="component" value="Chromosome"/>
</dbReference>
<reference evidence="2" key="1">
    <citation type="submission" date="2012-06" db="EMBL/GenBank/DDBJ databases">
        <title>Complete sequence of chromosome of Desulfomonile tiedjei DSM 6799.</title>
        <authorList>
            <person name="Lucas S."/>
            <person name="Copeland A."/>
            <person name="Lapidus A."/>
            <person name="Glavina del Rio T."/>
            <person name="Dalin E."/>
            <person name="Tice H."/>
            <person name="Bruce D."/>
            <person name="Goodwin L."/>
            <person name="Pitluck S."/>
            <person name="Peters L."/>
            <person name="Ovchinnikova G."/>
            <person name="Zeytun A."/>
            <person name="Lu M."/>
            <person name="Kyrpides N."/>
            <person name="Mavromatis K."/>
            <person name="Ivanova N."/>
            <person name="Brettin T."/>
            <person name="Detter J.C."/>
            <person name="Han C."/>
            <person name="Larimer F."/>
            <person name="Land M."/>
            <person name="Hauser L."/>
            <person name="Markowitz V."/>
            <person name="Cheng J.-F."/>
            <person name="Hugenholtz P."/>
            <person name="Woyke T."/>
            <person name="Wu D."/>
            <person name="Spring S."/>
            <person name="Schroeder M."/>
            <person name="Brambilla E."/>
            <person name="Klenk H.-P."/>
            <person name="Eisen J.A."/>
        </authorList>
    </citation>
    <scope>NUCLEOTIDE SEQUENCE [LARGE SCALE GENOMIC DNA]</scope>
    <source>
        <strain evidence="2">ATCC 49306 / DSM 6799 / DCB-1</strain>
    </source>
</reference>
<keyword evidence="2" id="KW-1185">Reference proteome</keyword>
<name>I4CAT4_DESTA</name>
<evidence type="ECO:0000313" key="2">
    <source>
        <dbReference type="Proteomes" id="UP000006055"/>
    </source>
</evidence>
<sequence length="89" mass="10232">MKDVMMTFMRTTLSIDDDVIERAKAIAAKLRRPFRAVVNDALRAGLDQMEKPARKRAYRTEPHAMGLRSGRNLDNIQELLAQIEGEDFR</sequence>
<dbReference type="STRING" id="706587.Desti_4035"/>
<evidence type="ECO:0008006" key="3">
    <source>
        <dbReference type="Google" id="ProtNLM"/>
    </source>
</evidence>
<evidence type="ECO:0000313" key="1">
    <source>
        <dbReference type="EMBL" id="AFM26675.1"/>
    </source>
</evidence>
<dbReference type="EMBL" id="CP003360">
    <property type="protein sequence ID" value="AFM26675.1"/>
    <property type="molecule type" value="Genomic_DNA"/>
</dbReference>
<dbReference type="HOGENOM" id="CLU_186850_0_0_7"/>
<organism evidence="1 2">
    <name type="scientific">Desulfomonile tiedjei (strain ATCC 49306 / DSM 6799 / DCB-1)</name>
    <dbReference type="NCBI Taxonomy" id="706587"/>
    <lineage>
        <taxon>Bacteria</taxon>
        <taxon>Pseudomonadati</taxon>
        <taxon>Thermodesulfobacteriota</taxon>
        <taxon>Desulfomonilia</taxon>
        <taxon>Desulfomonilales</taxon>
        <taxon>Desulfomonilaceae</taxon>
        <taxon>Desulfomonile</taxon>
    </lineage>
</organism>
<dbReference type="eggNOG" id="ENOG5033HGU">
    <property type="taxonomic scope" value="Bacteria"/>
</dbReference>
<dbReference type="AlphaFoldDB" id="I4CAT4"/>
<proteinExistence type="predicted"/>
<accession>I4CAT4</accession>